<evidence type="ECO:0000313" key="3">
    <source>
        <dbReference type="EMBL" id="CUH49164.1"/>
    </source>
</evidence>
<evidence type="ECO:0000313" key="4">
    <source>
        <dbReference type="Proteomes" id="UP000050783"/>
    </source>
</evidence>
<evidence type="ECO:0000259" key="2">
    <source>
        <dbReference type="Pfam" id="PF02900"/>
    </source>
</evidence>
<accession>A0A0N7LQW6</accession>
<keyword evidence="3" id="KW-0223">Dioxygenase</keyword>
<dbReference type="EMBL" id="CYPU01000065">
    <property type="protein sequence ID" value="CUH49164.1"/>
    <property type="molecule type" value="Genomic_DNA"/>
</dbReference>
<dbReference type="GeneID" id="55494514"/>
<dbReference type="Proteomes" id="UP000050783">
    <property type="component" value="Unassembled WGS sequence"/>
</dbReference>
<dbReference type="GO" id="GO:0008687">
    <property type="term" value="F:3,4-dihydroxyphenylacetate 2,3-dioxygenase activity"/>
    <property type="evidence" value="ECO:0007669"/>
    <property type="project" value="UniProtKB-EC"/>
</dbReference>
<reference evidence="3 4" key="1">
    <citation type="submission" date="2015-09" db="EMBL/GenBank/DDBJ databases">
        <authorList>
            <consortium name="Swine Surveillance"/>
        </authorList>
    </citation>
    <scope>NUCLEOTIDE SEQUENCE [LARGE SCALE GENOMIC DNA]</scope>
    <source>
        <strain evidence="3 4">CECT 4292</strain>
    </source>
</reference>
<dbReference type="OrthoDB" id="1676816at2"/>
<dbReference type="SUPFAM" id="SSF53213">
    <property type="entry name" value="LigB-like"/>
    <property type="match status" value="1"/>
</dbReference>
<protein>
    <submittedName>
        <fullName evidence="3">3,4-dihydroxyphenylacetate 2,3-dioxygenase</fullName>
        <ecNumber evidence="3">1.13.11.15</ecNumber>
    </submittedName>
</protein>
<name>A0A0N7LQW6_9RHOB</name>
<evidence type="ECO:0000256" key="1">
    <source>
        <dbReference type="ARBA" id="ARBA00023002"/>
    </source>
</evidence>
<dbReference type="Gene3D" id="3.40.830.10">
    <property type="entry name" value="LigB-like"/>
    <property type="match status" value="1"/>
</dbReference>
<dbReference type="PANTHER" id="PTHR30096:SF9">
    <property type="entry name" value="4-HYDROXYPHENYLACETATE CATABOLISM PROTEIN"/>
    <property type="match status" value="1"/>
</dbReference>
<feature type="domain" description="Extradiol ring-cleavage dioxygenase class III enzyme subunit B" evidence="2">
    <location>
        <begin position="7"/>
        <end position="278"/>
    </location>
</feature>
<sequence>MGKIVQAAKITHVPSIWMSHTMPKYKGIRQPAIDGYARLRQDAIDREVDTFIVFDTHWITNQGFHLNTKEHHKGRFISHELPHMLADMEFDYRGDHDLGEAILDVLRERGERALGHSHPDMGMEYGTLLPMHFINDDVNARVLPVAVNQFSSIAENRVWGEAIAEGIRRSNRNVSILASGSLSHDFTPNERSVEGLNAVNGEFNRQMDMRVLELWEQGRFEEFLDLLPDYAKKCTGECAMNDTALLFGALGWGSYKGEIDIYTPYFGSSGTGQANISFSV</sequence>
<dbReference type="EC" id="1.13.11.15" evidence="3"/>
<keyword evidence="1 3" id="KW-0560">Oxidoreductase</keyword>
<dbReference type="STRING" id="81569.RUM4293_03455"/>
<dbReference type="InterPro" id="IPR011984">
    <property type="entry name" value="HPCD"/>
</dbReference>
<dbReference type="Pfam" id="PF02900">
    <property type="entry name" value="LigB"/>
    <property type="match status" value="1"/>
</dbReference>
<proteinExistence type="predicted"/>
<gene>
    <name evidence="3" type="primary">hpcB</name>
    <name evidence="3" type="ORF">RUA4292_03359</name>
</gene>
<dbReference type="NCBIfam" id="TIGR02298">
    <property type="entry name" value="HpaD_Fe"/>
    <property type="match status" value="1"/>
</dbReference>
<dbReference type="PANTHER" id="PTHR30096">
    <property type="entry name" value="4,5-DOPA DIOXYGENASE EXTRADIOL-LIKE PROTEIN"/>
    <property type="match status" value="1"/>
</dbReference>
<dbReference type="GO" id="GO:0008198">
    <property type="term" value="F:ferrous iron binding"/>
    <property type="evidence" value="ECO:0007669"/>
    <property type="project" value="InterPro"/>
</dbReference>
<organism evidence="3 4">
    <name type="scientific">Ruegeria atlantica</name>
    <dbReference type="NCBI Taxonomy" id="81569"/>
    <lineage>
        <taxon>Bacteria</taxon>
        <taxon>Pseudomonadati</taxon>
        <taxon>Pseudomonadota</taxon>
        <taxon>Alphaproteobacteria</taxon>
        <taxon>Rhodobacterales</taxon>
        <taxon>Roseobacteraceae</taxon>
        <taxon>Ruegeria</taxon>
    </lineage>
</organism>
<dbReference type="InterPro" id="IPR004183">
    <property type="entry name" value="Xdiol_dOase_suB"/>
</dbReference>
<dbReference type="CDD" id="cd07370">
    <property type="entry name" value="HPCD"/>
    <property type="match status" value="1"/>
</dbReference>
<dbReference type="RefSeq" id="WP_058278618.1">
    <property type="nucleotide sequence ID" value="NZ_CYPU01000065.1"/>
</dbReference>
<dbReference type="AlphaFoldDB" id="A0A0N7LQW6"/>